<name>A0A3L8P5M0_9ACTN</name>
<keyword evidence="3 7" id="KW-0378">Hydrolase</keyword>
<dbReference type="SUPFAM" id="SSF53474">
    <property type="entry name" value="alpha/beta-Hydrolases"/>
    <property type="match status" value="1"/>
</dbReference>
<evidence type="ECO:0000313" key="8">
    <source>
        <dbReference type="Proteomes" id="UP000281708"/>
    </source>
</evidence>
<feature type="domain" description="Peptidase S33 tripeptidyl aminopeptidase-like C-terminal" evidence="6">
    <location>
        <begin position="381"/>
        <end position="481"/>
    </location>
</feature>
<dbReference type="PROSITE" id="PS51257">
    <property type="entry name" value="PROKAR_LIPOPROTEIN"/>
    <property type="match status" value="1"/>
</dbReference>
<dbReference type="InterPro" id="IPR051601">
    <property type="entry name" value="Serine_prot/Carboxylest_S33"/>
</dbReference>
<accession>A0A3L8P5M0</accession>
<evidence type="ECO:0000313" key="7">
    <source>
        <dbReference type="EMBL" id="RLV50073.1"/>
    </source>
</evidence>
<comment type="caution">
    <text evidence="7">The sequence shown here is derived from an EMBL/GenBank/DDBJ whole genome shotgun (WGS) entry which is preliminary data.</text>
</comment>
<dbReference type="PANTHER" id="PTHR43248:SF29">
    <property type="entry name" value="TRIPEPTIDYL AMINOPEPTIDASE"/>
    <property type="match status" value="1"/>
</dbReference>
<feature type="compositionally biased region" description="Low complexity" evidence="4">
    <location>
        <begin position="24"/>
        <end position="43"/>
    </location>
</feature>
<dbReference type="OrthoDB" id="3930934at2"/>
<dbReference type="EMBL" id="RDBE01000006">
    <property type="protein sequence ID" value="RLV50073.1"/>
    <property type="molecule type" value="Genomic_DNA"/>
</dbReference>
<dbReference type="PANTHER" id="PTHR43248">
    <property type="entry name" value="2-SUCCINYL-6-HYDROXY-2,4-CYCLOHEXADIENE-1-CARBOXYLATE SYNTHASE"/>
    <property type="match status" value="1"/>
</dbReference>
<evidence type="ECO:0000256" key="1">
    <source>
        <dbReference type="ARBA" id="ARBA00010088"/>
    </source>
</evidence>
<dbReference type="Pfam" id="PF08386">
    <property type="entry name" value="Abhydrolase_4"/>
    <property type="match status" value="1"/>
</dbReference>
<dbReference type="Proteomes" id="UP000281708">
    <property type="component" value="Unassembled WGS sequence"/>
</dbReference>
<organism evidence="7 8">
    <name type="scientific">Nocardioides mangrovicus</name>
    <dbReference type="NCBI Taxonomy" id="2478913"/>
    <lineage>
        <taxon>Bacteria</taxon>
        <taxon>Bacillati</taxon>
        <taxon>Actinomycetota</taxon>
        <taxon>Actinomycetes</taxon>
        <taxon>Propionibacteriales</taxon>
        <taxon>Nocardioidaceae</taxon>
        <taxon>Nocardioides</taxon>
    </lineage>
</organism>
<sequence>MRRALPLLLAVLLLTGCSVGSKQGATESSSPSRSASSGTPSSSAGTPAVAWRACGGYQCGTVTVPLDYADPSGRSIKLALLKRSATGTRTGSLLVDPGGPGASGVDFAKSVTLPTSVTQHVDIVGFDPRGVGQSEPALDCHSHLQQMYDADPTMEDAADRAHYLEVSRAYVDECATKEKGLLSHLGTLDVARDLDRIREALGEKRLNYLGYSYGTVIGQMYAQLFPTRIRTMVLDGVVDTQQTGLQAADGQAVGFEDALQAYLRSYPASPVTQLIAKAEAQPIPAASEDRPATPGVVQLAIGAALYSKGSWPTLSQAIDDGMQGDGSGLVELADSYLDRQPDGSYGNGFDIYFAVSCLDSAWPTKPSTVFANAKAIAAKAPVLGEGLVNDYVRCALWPVKPQPLPRLTATGSPPIVVVSTTGDPATPYAAGVKVANRLPQGVLITNVGDGHTVFGQGKACVDDAVARYLVDATPPQDGLRCP</sequence>
<proteinExistence type="inferred from homology"/>
<dbReference type="RefSeq" id="WP_121805837.1">
    <property type="nucleotide sequence ID" value="NZ_RDBE01000006.1"/>
</dbReference>
<evidence type="ECO:0000256" key="2">
    <source>
        <dbReference type="ARBA" id="ARBA00022729"/>
    </source>
</evidence>
<dbReference type="GO" id="GO:0016787">
    <property type="term" value="F:hydrolase activity"/>
    <property type="evidence" value="ECO:0007669"/>
    <property type="project" value="UniProtKB-KW"/>
</dbReference>
<dbReference type="Gene3D" id="3.40.50.1820">
    <property type="entry name" value="alpha/beta hydrolase"/>
    <property type="match status" value="1"/>
</dbReference>
<comment type="similarity">
    <text evidence="1">Belongs to the peptidase S33 family.</text>
</comment>
<evidence type="ECO:0000259" key="6">
    <source>
        <dbReference type="Pfam" id="PF08386"/>
    </source>
</evidence>
<dbReference type="AlphaFoldDB" id="A0A3L8P5M0"/>
<evidence type="ECO:0000256" key="5">
    <source>
        <dbReference type="SAM" id="SignalP"/>
    </source>
</evidence>
<dbReference type="InterPro" id="IPR013595">
    <property type="entry name" value="Pept_S33_TAP-like_C"/>
</dbReference>
<feature type="chain" id="PRO_5039093845" evidence="5">
    <location>
        <begin position="25"/>
        <end position="482"/>
    </location>
</feature>
<keyword evidence="8" id="KW-1185">Reference proteome</keyword>
<protein>
    <submittedName>
        <fullName evidence="7">Alpha/beta hydrolase</fullName>
    </submittedName>
</protein>
<keyword evidence="2 5" id="KW-0732">Signal</keyword>
<gene>
    <name evidence="7" type="ORF">D9V37_09445</name>
</gene>
<dbReference type="InterPro" id="IPR029058">
    <property type="entry name" value="AB_hydrolase_fold"/>
</dbReference>
<feature type="signal peptide" evidence="5">
    <location>
        <begin position="1"/>
        <end position="24"/>
    </location>
</feature>
<evidence type="ECO:0000256" key="4">
    <source>
        <dbReference type="SAM" id="MobiDB-lite"/>
    </source>
</evidence>
<feature type="region of interest" description="Disordered" evidence="4">
    <location>
        <begin position="20"/>
        <end position="43"/>
    </location>
</feature>
<reference evidence="7 8" key="1">
    <citation type="submission" date="2018-10" db="EMBL/GenBank/DDBJ databases">
        <title>Marmoricola sp. 4Q3S-7 whole genome shotgun sequence.</title>
        <authorList>
            <person name="Li F."/>
        </authorList>
    </citation>
    <scope>NUCLEOTIDE SEQUENCE [LARGE SCALE GENOMIC DNA]</scope>
    <source>
        <strain evidence="7 8">4Q3S-7</strain>
    </source>
</reference>
<evidence type="ECO:0000256" key="3">
    <source>
        <dbReference type="ARBA" id="ARBA00022801"/>
    </source>
</evidence>